<evidence type="ECO:0000256" key="3">
    <source>
        <dbReference type="ARBA" id="ARBA00022448"/>
    </source>
</evidence>
<evidence type="ECO:0000313" key="10">
    <source>
        <dbReference type="EMBL" id="MBG6122158.1"/>
    </source>
</evidence>
<dbReference type="SUPFAM" id="SSF52402">
    <property type="entry name" value="Adenine nucleotide alpha hydrolases-like"/>
    <property type="match status" value="1"/>
</dbReference>
<reference evidence="10" key="1">
    <citation type="submission" date="2020-11" db="EMBL/GenBank/DDBJ databases">
        <title>Sequencing the genomes of 1000 actinobacteria strains.</title>
        <authorList>
            <person name="Klenk H.-P."/>
        </authorList>
    </citation>
    <scope>NUCLEOTIDE SEQUENCE</scope>
    <source>
        <strain evidence="10">DSM 45632</strain>
    </source>
</reference>
<comment type="cofactor">
    <cofactor evidence="8">
        <name>FAD</name>
        <dbReference type="ChEBI" id="CHEBI:57692"/>
    </cofactor>
    <text evidence="8">Binds 1 FAD per dimer.</text>
</comment>
<dbReference type="GO" id="GO:0009055">
    <property type="term" value="F:electron transfer activity"/>
    <property type="evidence" value="ECO:0007669"/>
    <property type="project" value="InterPro"/>
</dbReference>
<gene>
    <name evidence="10" type="ORF">IW254_001127</name>
</gene>
<dbReference type="SMART" id="SM00893">
    <property type="entry name" value="ETF"/>
    <property type="match status" value="1"/>
</dbReference>
<feature type="binding site" evidence="8">
    <location>
        <begin position="248"/>
        <end position="249"/>
    </location>
    <ligand>
        <name>FAD</name>
        <dbReference type="ChEBI" id="CHEBI:57692"/>
    </ligand>
</feature>
<dbReference type="InterPro" id="IPR014729">
    <property type="entry name" value="Rossmann-like_a/b/a_fold"/>
</dbReference>
<comment type="similarity">
    <text evidence="1">Belongs to the ETF alpha-subunit/FixB family.</text>
</comment>
<feature type="domain" description="Electron transfer flavoprotein alpha/beta-subunit N-terminal" evidence="9">
    <location>
        <begin position="11"/>
        <end position="199"/>
    </location>
</feature>
<dbReference type="EMBL" id="JADOUE010000001">
    <property type="protein sequence ID" value="MBG6122158.1"/>
    <property type="molecule type" value="Genomic_DNA"/>
</dbReference>
<dbReference type="GO" id="GO:0050660">
    <property type="term" value="F:flavin adenine dinucleotide binding"/>
    <property type="evidence" value="ECO:0007669"/>
    <property type="project" value="InterPro"/>
</dbReference>
<dbReference type="InterPro" id="IPR001308">
    <property type="entry name" value="ETF_a/FixB"/>
</dbReference>
<dbReference type="SUPFAM" id="SSF52467">
    <property type="entry name" value="DHS-like NAD/FAD-binding domain"/>
    <property type="match status" value="1"/>
</dbReference>
<comment type="function">
    <text evidence="7">The electron transfer flavoprotein serves as a specific electron acceptor for other dehydrogenases. It transfers the electrons to the main respiratory chain via ETF-ubiquinone oxidoreductase (ETF dehydrogenase).</text>
</comment>
<evidence type="ECO:0000259" key="9">
    <source>
        <dbReference type="SMART" id="SM00893"/>
    </source>
</evidence>
<keyword evidence="11" id="KW-1185">Reference proteome</keyword>
<dbReference type="AlphaFoldDB" id="A0A931GRN0"/>
<dbReference type="PANTHER" id="PTHR43153">
    <property type="entry name" value="ELECTRON TRANSFER FLAVOPROTEIN ALPHA"/>
    <property type="match status" value="1"/>
</dbReference>
<evidence type="ECO:0000256" key="8">
    <source>
        <dbReference type="PIRSR" id="PIRSR000089-1"/>
    </source>
</evidence>
<feature type="binding site" evidence="8">
    <location>
        <position position="300"/>
    </location>
    <ligand>
        <name>FAD</name>
        <dbReference type="ChEBI" id="CHEBI:57692"/>
    </ligand>
</feature>
<dbReference type="InterPro" id="IPR018206">
    <property type="entry name" value="ETF_asu_C_CS"/>
</dbReference>
<dbReference type="GO" id="GO:0033539">
    <property type="term" value="P:fatty acid beta-oxidation using acyl-CoA dehydrogenase"/>
    <property type="evidence" value="ECO:0007669"/>
    <property type="project" value="TreeGrafter"/>
</dbReference>
<evidence type="ECO:0000256" key="7">
    <source>
        <dbReference type="ARBA" id="ARBA00025649"/>
    </source>
</evidence>
<feature type="binding site" evidence="8">
    <location>
        <position position="222"/>
    </location>
    <ligand>
        <name>FAD</name>
        <dbReference type="ChEBI" id="CHEBI:57692"/>
    </ligand>
</feature>
<keyword evidence="5 8" id="KW-0274">FAD</keyword>
<evidence type="ECO:0000256" key="4">
    <source>
        <dbReference type="ARBA" id="ARBA00022630"/>
    </source>
</evidence>
<dbReference type="PROSITE" id="PS00696">
    <property type="entry name" value="ETF_ALPHA"/>
    <property type="match status" value="1"/>
</dbReference>
<dbReference type="RefSeq" id="WP_196824606.1">
    <property type="nucleotide sequence ID" value="NZ_CP046980.1"/>
</dbReference>
<dbReference type="Pfam" id="PF00766">
    <property type="entry name" value="ETF_alpha"/>
    <property type="match status" value="1"/>
</dbReference>
<accession>A0A931GRN0</accession>
<proteinExistence type="inferred from homology"/>
<organism evidence="10 11">
    <name type="scientific">Corynebacterium aquatimens</name>
    <dbReference type="NCBI Taxonomy" id="1190508"/>
    <lineage>
        <taxon>Bacteria</taxon>
        <taxon>Bacillati</taxon>
        <taxon>Actinomycetota</taxon>
        <taxon>Actinomycetes</taxon>
        <taxon>Mycobacteriales</taxon>
        <taxon>Corynebacteriaceae</taxon>
        <taxon>Corynebacterium</taxon>
    </lineage>
</organism>
<dbReference type="PANTHER" id="PTHR43153:SF1">
    <property type="entry name" value="ELECTRON TRANSFER FLAVOPROTEIN SUBUNIT ALPHA, MITOCHONDRIAL"/>
    <property type="match status" value="1"/>
</dbReference>
<evidence type="ECO:0000256" key="1">
    <source>
        <dbReference type="ARBA" id="ARBA00005817"/>
    </source>
</evidence>
<dbReference type="FunFam" id="3.40.50.1220:FF:000001">
    <property type="entry name" value="Electron transfer flavoprotein, alpha subunit"/>
    <property type="match status" value="1"/>
</dbReference>
<keyword evidence="3" id="KW-0813">Transport</keyword>
<dbReference type="InterPro" id="IPR014730">
    <property type="entry name" value="ETF_a/b_N"/>
</dbReference>
<evidence type="ECO:0000313" key="11">
    <source>
        <dbReference type="Proteomes" id="UP000658613"/>
    </source>
</evidence>
<dbReference type="PIRSF" id="PIRSF000089">
    <property type="entry name" value="Electra_flavoP_a"/>
    <property type="match status" value="1"/>
</dbReference>
<dbReference type="Proteomes" id="UP000658613">
    <property type="component" value="Unassembled WGS sequence"/>
</dbReference>
<keyword evidence="6" id="KW-0249">Electron transport</keyword>
<dbReference type="InterPro" id="IPR014731">
    <property type="entry name" value="ETF_asu_C"/>
</dbReference>
<evidence type="ECO:0000256" key="5">
    <source>
        <dbReference type="ARBA" id="ARBA00022827"/>
    </source>
</evidence>
<dbReference type="Pfam" id="PF01012">
    <property type="entry name" value="ETF"/>
    <property type="match status" value="1"/>
</dbReference>
<comment type="caution">
    <text evidence="10">The sequence shown here is derived from an EMBL/GenBank/DDBJ whole genome shotgun (WGS) entry which is preliminary data.</text>
</comment>
<dbReference type="Gene3D" id="3.40.50.620">
    <property type="entry name" value="HUPs"/>
    <property type="match status" value="1"/>
</dbReference>
<evidence type="ECO:0000256" key="2">
    <source>
        <dbReference type="ARBA" id="ARBA00011355"/>
    </source>
</evidence>
<keyword evidence="4" id="KW-0285">Flavoprotein</keyword>
<sequence length="334" mass="33559">MTTPDTTYPVLVVLDDSPHGGIPTTAAELIGAASTIGAPVVLATSAAGDNDALASKLGALGATRVLIADAAADAAAGSAGNDGTSIVDAADAAFDTVRPAAVIIAHSINGRDVAGRLAARRRLALCVDAVGVRRDDEGVIVDHSVYGGNYTSVSAATHSAPVITVRQGGIEHRAAATQASVETLAVEPSGRRAATVTSTEPLVQTSSRPDLRTADKVVAGGRAMGSEDKFEEITGSLADALGAAVGASRAAVDAGYIDHTHQVGQTGVVVSPQLYIALGISGAIQHLAGMQTAGTIVAINTDADSPIFEIADFGIVGDVFEVVPQLIDAIDSRK</sequence>
<dbReference type="Gene3D" id="3.40.50.1220">
    <property type="entry name" value="TPP-binding domain"/>
    <property type="match status" value="1"/>
</dbReference>
<feature type="binding site" evidence="8">
    <location>
        <begin position="279"/>
        <end position="286"/>
    </location>
    <ligand>
        <name>FAD</name>
        <dbReference type="ChEBI" id="CHEBI:57692"/>
    </ligand>
</feature>
<protein>
    <submittedName>
        <fullName evidence="10">Electron transfer flavoprotein alpha subunit</fullName>
    </submittedName>
</protein>
<comment type="subunit">
    <text evidence="2">Heterodimer of an alpha and a beta subunit.</text>
</comment>
<name>A0A931GRN0_9CORY</name>
<feature type="binding site" evidence="8">
    <location>
        <begin position="262"/>
        <end position="266"/>
    </location>
    <ligand>
        <name>FAD</name>
        <dbReference type="ChEBI" id="CHEBI:57692"/>
    </ligand>
</feature>
<dbReference type="InterPro" id="IPR029035">
    <property type="entry name" value="DHS-like_NAD/FAD-binding_dom"/>
</dbReference>
<evidence type="ECO:0000256" key="6">
    <source>
        <dbReference type="ARBA" id="ARBA00022982"/>
    </source>
</evidence>